<dbReference type="SUPFAM" id="SSF56059">
    <property type="entry name" value="Glutathione synthetase ATP-binding domain-like"/>
    <property type="match status" value="1"/>
</dbReference>
<evidence type="ECO:0000256" key="4">
    <source>
        <dbReference type="ARBA" id="ARBA00060888"/>
    </source>
</evidence>
<dbReference type="InterPro" id="IPR036291">
    <property type="entry name" value="NAD(P)-bd_dom_sf"/>
</dbReference>
<dbReference type="OrthoDB" id="9807426at2"/>
<dbReference type="SUPFAM" id="SSF51735">
    <property type="entry name" value="NAD(P)-binding Rossmann-fold domains"/>
    <property type="match status" value="1"/>
</dbReference>
<dbReference type="AlphaFoldDB" id="A0A2A2G8U7"/>
<organism evidence="8 9">
    <name type="scientific">Fodinibius salipaludis</name>
    <dbReference type="NCBI Taxonomy" id="2032627"/>
    <lineage>
        <taxon>Bacteria</taxon>
        <taxon>Pseudomonadati</taxon>
        <taxon>Balneolota</taxon>
        <taxon>Balneolia</taxon>
        <taxon>Balneolales</taxon>
        <taxon>Balneolaceae</taxon>
        <taxon>Fodinibius</taxon>
    </lineage>
</organism>
<keyword evidence="3 5" id="KW-0067">ATP-binding</keyword>
<gene>
    <name evidence="8" type="ORF">CK503_12650</name>
</gene>
<dbReference type="Gene3D" id="3.30.470.20">
    <property type="entry name" value="ATP-grasp fold, B domain"/>
    <property type="match status" value="1"/>
</dbReference>
<feature type="domain" description="ATP-grasp" evidence="7">
    <location>
        <begin position="483"/>
        <end position="519"/>
    </location>
</feature>
<dbReference type="InterPro" id="IPR043938">
    <property type="entry name" value="Ligase_CoA_dom"/>
</dbReference>
<dbReference type="GO" id="GO:0005524">
    <property type="term" value="F:ATP binding"/>
    <property type="evidence" value="ECO:0007669"/>
    <property type="project" value="UniProtKB-UniRule"/>
</dbReference>
<evidence type="ECO:0000256" key="5">
    <source>
        <dbReference type="PROSITE-ProRule" id="PRU00409"/>
    </source>
</evidence>
<dbReference type="GO" id="GO:0043758">
    <property type="term" value="F:acetate-CoA ligase (ADP-forming) activity"/>
    <property type="evidence" value="ECO:0007669"/>
    <property type="project" value="InterPro"/>
</dbReference>
<feature type="domain" description="Rhodanese" evidence="6">
    <location>
        <begin position="92"/>
        <end position="117"/>
    </location>
</feature>
<evidence type="ECO:0000256" key="3">
    <source>
        <dbReference type="ARBA" id="ARBA00022840"/>
    </source>
</evidence>
<dbReference type="InterPro" id="IPR001763">
    <property type="entry name" value="Rhodanese-like_dom"/>
</dbReference>
<evidence type="ECO:0000259" key="6">
    <source>
        <dbReference type="PROSITE" id="PS50206"/>
    </source>
</evidence>
<comment type="caution">
    <text evidence="8">The sequence shown here is derived from an EMBL/GenBank/DDBJ whole genome shotgun (WGS) entry which is preliminary data.</text>
</comment>
<dbReference type="PANTHER" id="PTHR43334">
    <property type="entry name" value="ACETATE--COA LIGASE [ADP-FORMING]"/>
    <property type="match status" value="1"/>
</dbReference>
<evidence type="ECO:0000259" key="7">
    <source>
        <dbReference type="PROSITE" id="PS50975"/>
    </source>
</evidence>
<dbReference type="SUPFAM" id="SSF52210">
    <property type="entry name" value="Succinyl-CoA synthetase domains"/>
    <property type="match status" value="2"/>
</dbReference>
<evidence type="ECO:0000313" key="8">
    <source>
        <dbReference type="EMBL" id="PAU93267.1"/>
    </source>
</evidence>
<dbReference type="Gene3D" id="3.40.50.720">
    <property type="entry name" value="NAD(P)-binding Rossmann-like Domain"/>
    <property type="match status" value="1"/>
</dbReference>
<dbReference type="InterPro" id="IPR016102">
    <property type="entry name" value="Succinyl-CoA_synth-like"/>
</dbReference>
<dbReference type="PROSITE" id="PS50206">
    <property type="entry name" value="RHODANESE_3"/>
    <property type="match status" value="1"/>
</dbReference>
<dbReference type="PANTHER" id="PTHR43334:SF1">
    <property type="entry name" value="3-HYDROXYPROPIONATE--COA LIGASE [ADP-FORMING]"/>
    <property type="match status" value="1"/>
</dbReference>
<sequence>MNPFVMLNPFFKPEGVAVVGASRNPHKLGYGAVRNLKEYRYQGGIFPVNKSASEILYLPCFESVAEVPDPVDLAIIIVPASIVSTIMKQCGERGIKHAIVISGGFSETGEEGRELEEELVRVAEEWEINFIGPNCIGTIDTHTPVNTTFVTGMPESGEIGFCSQSGAMVASVIDWARGAGVGFSRIVSLGNQVDVNETQMIRALHEDNQTQVITAYIEGVSNGKNFMEVAQKAARDKPVVALKGGRGESGARAVASHTGALAGSAEAYGAAFERSGVLQAETMEEMFDWARALAWQPLPKGKKVAVLTNAGGPAILAVDALENAGLELAELTAETKKYLESRLPKAASVSNPVDVLAGSGPGTYAVALDALLTDETVDSVVVIQAPQDWFLPASLAEVVGEVAGSHQKPVIASIMGKASVEEALKILHKRKIPNVAFPERVASVLAAMVKRKEWLDIPQQTPDRFTNFNEQNVERSTSEKDWKSLLQEYGIAFPPEQLAETEEEAVKATESIGYPVVLKLESESISHKTEVDGVKLDIRNKEDVLRAWNEIKESAELTDVDMEGVQVQKMLTGGQEVIMGLRRDPQFGPMVLFGTGGIDVELLQDVESAVAPLNRLQAENLIDATRAGTKLKGWRNQPPADRETVIKYLMRLSQLGDDVPNIDELEMNPLYVLPEGQGAYAVDVRGTVVEDEKATV</sequence>
<dbReference type="Pfam" id="PF13380">
    <property type="entry name" value="CoA_binding_2"/>
    <property type="match status" value="1"/>
</dbReference>
<dbReference type="SMART" id="SM00881">
    <property type="entry name" value="CoA_binding"/>
    <property type="match status" value="1"/>
</dbReference>
<dbReference type="InterPro" id="IPR003781">
    <property type="entry name" value="CoA-bd"/>
</dbReference>
<dbReference type="Pfam" id="PF19045">
    <property type="entry name" value="Ligase_CoA_2"/>
    <property type="match status" value="1"/>
</dbReference>
<dbReference type="RefSeq" id="WP_095607194.1">
    <property type="nucleotide sequence ID" value="NZ_NSKE01000009.1"/>
</dbReference>
<dbReference type="Proteomes" id="UP000218831">
    <property type="component" value="Unassembled WGS sequence"/>
</dbReference>
<comment type="similarity">
    <text evidence="4">In the N-terminal section; belongs to the acetate CoA ligase alpha subunit family.</text>
</comment>
<keyword evidence="1" id="KW-0436">Ligase</keyword>
<dbReference type="PROSITE" id="PS50975">
    <property type="entry name" value="ATP_GRASP"/>
    <property type="match status" value="1"/>
</dbReference>
<dbReference type="EMBL" id="NSKE01000009">
    <property type="protein sequence ID" value="PAU93267.1"/>
    <property type="molecule type" value="Genomic_DNA"/>
</dbReference>
<protein>
    <submittedName>
        <fullName evidence="8">Acyl-CoA synthetase</fullName>
    </submittedName>
</protein>
<dbReference type="Gene3D" id="3.40.50.261">
    <property type="entry name" value="Succinyl-CoA synthetase domains"/>
    <property type="match status" value="2"/>
</dbReference>
<reference evidence="8 9" key="1">
    <citation type="submission" date="2017-08" db="EMBL/GenBank/DDBJ databases">
        <title>Aliifodinibius alkalisoli sp. nov., isolated from saline alkaline soil.</title>
        <authorList>
            <person name="Liu D."/>
            <person name="Zhang G."/>
        </authorList>
    </citation>
    <scope>NUCLEOTIDE SEQUENCE [LARGE SCALE GENOMIC DNA]</scope>
    <source>
        <strain evidence="8 9">WN023</strain>
    </source>
</reference>
<dbReference type="InterPro" id="IPR051538">
    <property type="entry name" value="Acyl-CoA_Synth/Transferase"/>
</dbReference>
<evidence type="ECO:0000256" key="1">
    <source>
        <dbReference type="ARBA" id="ARBA00022598"/>
    </source>
</evidence>
<dbReference type="Gene3D" id="3.30.1490.20">
    <property type="entry name" value="ATP-grasp fold, A domain"/>
    <property type="match status" value="1"/>
</dbReference>
<dbReference type="GO" id="GO:0046872">
    <property type="term" value="F:metal ion binding"/>
    <property type="evidence" value="ECO:0007669"/>
    <property type="project" value="InterPro"/>
</dbReference>
<dbReference type="Pfam" id="PF13549">
    <property type="entry name" value="ATP-grasp_5"/>
    <property type="match status" value="1"/>
</dbReference>
<proteinExistence type="inferred from homology"/>
<accession>A0A2A2G8U7</accession>
<dbReference type="FunFam" id="3.30.1490.20:FF:000020">
    <property type="entry name" value="Protein lysine acetyltransferase"/>
    <property type="match status" value="1"/>
</dbReference>
<dbReference type="InterPro" id="IPR032875">
    <property type="entry name" value="Succ_CoA_lig_flav_dom"/>
</dbReference>
<dbReference type="InterPro" id="IPR013815">
    <property type="entry name" value="ATP_grasp_subdomain_1"/>
</dbReference>
<name>A0A2A2G8U7_9BACT</name>
<keyword evidence="9" id="KW-1185">Reference proteome</keyword>
<keyword evidence="2 5" id="KW-0547">Nucleotide-binding</keyword>
<dbReference type="Pfam" id="PF13607">
    <property type="entry name" value="Succ_CoA_lig"/>
    <property type="match status" value="1"/>
</dbReference>
<evidence type="ECO:0000313" key="9">
    <source>
        <dbReference type="Proteomes" id="UP000218831"/>
    </source>
</evidence>
<dbReference type="InterPro" id="IPR011761">
    <property type="entry name" value="ATP-grasp"/>
</dbReference>
<evidence type="ECO:0000256" key="2">
    <source>
        <dbReference type="ARBA" id="ARBA00022741"/>
    </source>
</evidence>